<dbReference type="OrthoDB" id="9794638at2"/>
<organism evidence="4 5">
    <name type="scientific">Lacipirellula limnantheis</name>
    <dbReference type="NCBI Taxonomy" id="2528024"/>
    <lineage>
        <taxon>Bacteria</taxon>
        <taxon>Pseudomonadati</taxon>
        <taxon>Planctomycetota</taxon>
        <taxon>Planctomycetia</taxon>
        <taxon>Pirellulales</taxon>
        <taxon>Lacipirellulaceae</taxon>
        <taxon>Lacipirellula</taxon>
    </lineage>
</organism>
<keyword evidence="2 4" id="KW-0560">Oxidoreductase</keyword>
<dbReference type="Gene3D" id="2.30.110.10">
    <property type="entry name" value="Electron Transport, Fmn-binding Protein, Chain A"/>
    <property type="match status" value="1"/>
</dbReference>
<dbReference type="InterPro" id="IPR050268">
    <property type="entry name" value="NADH-dep_flavin_reductase"/>
</dbReference>
<dbReference type="GO" id="GO:0042602">
    <property type="term" value="F:riboflavin reductase (NADPH) activity"/>
    <property type="evidence" value="ECO:0007669"/>
    <property type="project" value="TreeGrafter"/>
</dbReference>
<dbReference type="EMBL" id="CP036339">
    <property type="protein sequence ID" value="QDT72186.1"/>
    <property type="molecule type" value="Genomic_DNA"/>
</dbReference>
<dbReference type="PANTHER" id="PTHR30466">
    <property type="entry name" value="FLAVIN REDUCTASE"/>
    <property type="match status" value="1"/>
</dbReference>
<evidence type="ECO:0000256" key="2">
    <source>
        <dbReference type="ARBA" id="ARBA00023002"/>
    </source>
</evidence>
<evidence type="ECO:0000313" key="4">
    <source>
        <dbReference type="EMBL" id="QDT72186.1"/>
    </source>
</evidence>
<dbReference type="KEGG" id="llh:I41_13530"/>
<proteinExistence type="inferred from homology"/>
<evidence type="ECO:0000313" key="5">
    <source>
        <dbReference type="Proteomes" id="UP000317909"/>
    </source>
</evidence>
<comment type="similarity">
    <text evidence="1">Belongs to the non-flavoprotein flavin reductase family.</text>
</comment>
<dbReference type="InterPro" id="IPR002563">
    <property type="entry name" value="Flavin_Rdtase-like_dom"/>
</dbReference>
<dbReference type="EC" id="1.-.-.-" evidence="4"/>
<feature type="domain" description="Flavin reductase like" evidence="3">
    <location>
        <begin position="8"/>
        <end position="155"/>
    </location>
</feature>
<name>A0A517TUX3_9BACT</name>
<dbReference type="SMART" id="SM00903">
    <property type="entry name" value="Flavin_Reduct"/>
    <property type="match status" value="1"/>
</dbReference>
<dbReference type="InterPro" id="IPR012349">
    <property type="entry name" value="Split_barrel_FMN-bd"/>
</dbReference>
<accession>A0A517TUX3</accession>
<evidence type="ECO:0000256" key="1">
    <source>
        <dbReference type="ARBA" id="ARBA00008898"/>
    </source>
</evidence>
<reference evidence="4 5" key="1">
    <citation type="submission" date="2019-02" db="EMBL/GenBank/DDBJ databases">
        <title>Deep-cultivation of Planctomycetes and their phenomic and genomic characterization uncovers novel biology.</title>
        <authorList>
            <person name="Wiegand S."/>
            <person name="Jogler M."/>
            <person name="Boedeker C."/>
            <person name="Pinto D."/>
            <person name="Vollmers J."/>
            <person name="Rivas-Marin E."/>
            <person name="Kohn T."/>
            <person name="Peeters S.H."/>
            <person name="Heuer A."/>
            <person name="Rast P."/>
            <person name="Oberbeckmann S."/>
            <person name="Bunk B."/>
            <person name="Jeske O."/>
            <person name="Meyerdierks A."/>
            <person name="Storesund J.E."/>
            <person name="Kallscheuer N."/>
            <person name="Luecker S."/>
            <person name="Lage O.M."/>
            <person name="Pohl T."/>
            <person name="Merkel B.J."/>
            <person name="Hornburger P."/>
            <person name="Mueller R.-W."/>
            <person name="Bruemmer F."/>
            <person name="Labrenz M."/>
            <person name="Spormann A.M."/>
            <person name="Op den Camp H."/>
            <person name="Overmann J."/>
            <person name="Amann R."/>
            <person name="Jetten M.S.M."/>
            <person name="Mascher T."/>
            <person name="Medema M.H."/>
            <person name="Devos D.P."/>
            <person name="Kaster A.-K."/>
            <person name="Ovreas L."/>
            <person name="Rohde M."/>
            <person name="Galperin M.Y."/>
            <person name="Jogler C."/>
        </authorList>
    </citation>
    <scope>NUCLEOTIDE SEQUENCE [LARGE SCALE GENOMIC DNA]</scope>
    <source>
        <strain evidence="4 5">I41</strain>
    </source>
</reference>
<protein>
    <submittedName>
        <fullName evidence="4">Diflavin flavoprotein A 1</fullName>
        <ecNumber evidence="4">1.-.-.-</ecNumber>
    </submittedName>
</protein>
<dbReference type="Pfam" id="PF01613">
    <property type="entry name" value="Flavin_Reduct"/>
    <property type="match status" value="1"/>
</dbReference>
<evidence type="ECO:0000259" key="3">
    <source>
        <dbReference type="SMART" id="SM00903"/>
    </source>
</evidence>
<dbReference type="SUPFAM" id="SSF50475">
    <property type="entry name" value="FMN-binding split barrel"/>
    <property type="match status" value="1"/>
</dbReference>
<dbReference type="PANTHER" id="PTHR30466:SF11">
    <property type="entry name" value="FLAVIN-DEPENDENT MONOOXYGENASE, REDUCTASE SUBUNIT HSAB"/>
    <property type="match status" value="1"/>
</dbReference>
<gene>
    <name evidence="4" type="primary">dfa1</name>
    <name evidence="4" type="ORF">I41_13530</name>
</gene>
<dbReference type="Proteomes" id="UP000317909">
    <property type="component" value="Chromosome"/>
</dbReference>
<dbReference type="AlphaFoldDB" id="A0A517TUX3"/>
<dbReference type="RefSeq" id="WP_145431778.1">
    <property type="nucleotide sequence ID" value="NZ_CP036339.1"/>
</dbReference>
<dbReference type="GO" id="GO:0010181">
    <property type="term" value="F:FMN binding"/>
    <property type="evidence" value="ECO:0007669"/>
    <property type="project" value="InterPro"/>
</dbReference>
<keyword evidence="5" id="KW-1185">Reference proteome</keyword>
<sequence length="156" mass="16456">MSDPLPVLGRVPSGIFILTIGRGERATGMLASWVMQAGFEPPCVTVAVKRGRYVAEWLAAGEPFVLNVVGEKQHQFLKQFGKGFEPGEAAFEGVDVEAASNGVPALVGVVGRLECLPVSHVDSGDHLIFLATVTGGELSSAELPPMVHVRKSGANY</sequence>